<reference evidence="1" key="1">
    <citation type="submission" date="2020-05" db="EMBL/GenBank/DDBJ databases">
        <authorList>
            <person name="Zhu T."/>
            <person name="Keshari N."/>
            <person name="Lu X."/>
        </authorList>
    </citation>
    <scope>NUCLEOTIDE SEQUENCE</scope>
    <source>
        <strain evidence="1">NK1-22</strain>
    </source>
</reference>
<proteinExistence type="predicted"/>
<dbReference type="KEGG" id="tog:HNI00_05015"/>
<gene>
    <name evidence="1" type="ORF">HNI00_05015</name>
</gene>
<name>A0AA96Y678_9CYAN</name>
<dbReference type="InterPro" id="IPR029033">
    <property type="entry name" value="His_PPase_superfam"/>
</dbReference>
<organism evidence="1">
    <name type="scientific">Thermoleptolyngbya oregonensis NK1-22</name>
    <dbReference type="NCBI Taxonomy" id="2547457"/>
    <lineage>
        <taxon>Bacteria</taxon>
        <taxon>Bacillati</taxon>
        <taxon>Cyanobacteriota</taxon>
        <taxon>Cyanophyceae</taxon>
        <taxon>Oculatellales</taxon>
        <taxon>Oculatellaceae</taxon>
        <taxon>Thermoleptolyngbya</taxon>
    </lineage>
</organism>
<dbReference type="SUPFAM" id="SSF53254">
    <property type="entry name" value="Phosphoglycerate mutase-like"/>
    <property type="match status" value="1"/>
</dbReference>
<dbReference type="Gene3D" id="3.40.50.1240">
    <property type="entry name" value="Phosphoglycerate mutase-like"/>
    <property type="match status" value="1"/>
</dbReference>
<dbReference type="EMBL" id="CP053540">
    <property type="protein sequence ID" value="WOB45632.1"/>
    <property type="molecule type" value="Genomic_DNA"/>
</dbReference>
<evidence type="ECO:0000313" key="1">
    <source>
        <dbReference type="EMBL" id="WOB45632.1"/>
    </source>
</evidence>
<protein>
    <submittedName>
        <fullName evidence="1">Histidine phosphatase family protein</fullName>
    </submittedName>
</protein>
<sequence>MAQSTDPTAPPLVVQPPSRSAEELWALLQQESGLVVLFRHARAPGTGDPPTFRIDDCATQRNLDAAGQQQSRQLGEAFRQRQIPVARVLSSQWCRSLDTARLMDLAPVEPFPVLNSFFGDRTTEPQQTRALQQFILDQRNTPGVVVLVTHQVNITALTTLVPREGEAVLVRATPQGEIEVLGRI</sequence>
<accession>A0AA96Y678</accession>
<dbReference type="AlphaFoldDB" id="A0AA96Y678"/>